<feature type="compositionally biased region" description="Low complexity" evidence="1">
    <location>
        <begin position="320"/>
        <end position="353"/>
    </location>
</feature>
<sequence length="842" mass="90140">MTFVLQIAAARPKPAWRVRGQAGQASQPASRPAGWPACLAKLATFREDGPCQPARFPTFTSSLPTSPHPPPSGRIPSAISHPSPGWNKARRLHLHSSRALEMPGQRGITLRVRKPNQTTDDQPPLGPGGDTSTALRDDPHPTSSSSLSSIDAGAVTAEQQRSHDSDADANGDVSMSAEAEVGAEADTAGSSSQPAPAAPARSRRARVSRARSTEIKAEIQANVQASPRSRRRRRQSSMQAPKEELGEEDGERADEAGSVKGGPSQQAPINGLADATGGEAGERSDEDDGRADEGDDKPRIEGSQRPSRATARSKSRSEAARAGAKARASVGRAGRWRAAGPSRSRARSRQAVASDDDGGDEGDASVAEAQSKDAEPAEDGTAGEGEGEGEGDGNEDNANDSANDDDDDDGDEGAGTGVDADGFKTITIKGKVYRLEGDEVILDSDPDGDKKVDEKGRLQGGRQYKAYNFTSDLRDDPERVYMLSIDAARAASYRDSLYFFRKNPMIIKITLKQGEKDKLIEDGRLSGQLKSRNVTMVAARNVYKLHGARFISGGKAVIDDYYEAAARASGVKEGKTVGGMSVEEQERKKEADRERDRSRRRPDAFSYATYDPQGEVVTTVFGDAGQSPFVRAGNWVSRRALLQRSDVTEENWMLEMARSVRGMNSELAETRRERLVAFRHFDDGLHASAAAAAAVVDEPLDGEADPEDDEEAANDRPPWERDSLADAEDKARKRKAKAAQRQGAKKQRGPPIGIFEPSTHMPHFGLSTQPTWARLDKVGARPHFVRDEAQEAGSVWPVLGGDRVGSGAWGVASFTTEVLPPPPPSPTVRVAGGVDAGGGRDL</sequence>
<evidence type="ECO:0000313" key="3">
    <source>
        <dbReference type="Proteomes" id="UP000323386"/>
    </source>
</evidence>
<gene>
    <name evidence="2" type="ORF">PSFLO_04210</name>
</gene>
<feature type="compositionally biased region" description="Low complexity" evidence="1">
    <location>
        <begin position="190"/>
        <end position="200"/>
    </location>
</feature>
<feature type="region of interest" description="Disordered" evidence="1">
    <location>
        <begin position="573"/>
        <end position="605"/>
    </location>
</feature>
<dbReference type="InterPro" id="IPR013933">
    <property type="entry name" value="CRC_Rsc7/Swp82"/>
</dbReference>
<feature type="compositionally biased region" description="Acidic residues" evidence="1">
    <location>
        <begin position="698"/>
        <end position="712"/>
    </location>
</feature>
<feature type="region of interest" description="Disordered" evidence="1">
    <location>
        <begin position="815"/>
        <end position="842"/>
    </location>
</feature>
<feature type="region of interest" description="Disordered" evidence="1">
    <location>
        <begin position="49"/>
        <end position="421"/>
    </location>
</feature>
<proteinExistence type="predicted"/>
<evidence type="ECO:0000313" key="2">
    <source>
        <dbReference type="EMBL" id="SPO38731.1"/>
    </source>
</evidence>
<feature type="compositionally biased region" description="Basic and acidic residues" evidence="1">
    <location>
        <begin position="584"/>
        <end position="603"/>
    </location>
</feature>
<dbReference type="PANTHER" id="PTHR35711">
    <property type="entry name" value="EXPRESSED PROTEIN"/>
    <property type="match status" value="1"/>
</dbReference>
<feature type="compositionally biased region" description="Basic residues" evidence="1">
    <location>
        <begin position="732"/>
        <end position="748"/>
    </location>
</feature>
<feature type="compositionally biased region" description="Acidic residues" evidence="1">
    <location>
        <begin position="354"/>
        <end position="363"/>
    </location>
</feature>
<keyword evidence="3" id="KW-1185">Reference proteome</keyword>
<feature type="region of interest" description="Disordered" evidence="1">
    <location>
        <begin position="697"/>
        <end position="755"/>
    </location>
</feature>
<feature type="compositionally biased region" description="Acidic residues" evidence="1">
    <location>
        <begin position="385"/>
        <end position="412"/>
    </location>
</feature>
<dbReference type="Pfam" id="PF08624">
    <property type="entry name" value="CRC_subunit"/>
    <property type="match status" value="1"/>
</dbReference>
<accession>A0A5C3F678</accession>
<reference evidence="2 3" key="1">
    <citation type="submission" date="2018-03" db="EMBL/GenBank/DDBJ databases">
        <authorList>
            <person name="Guldener U."/>
        </authorList>
    </citation>
    <scope>NUCLEOTIDE SEQUENCE [LARGE SCALE GENOMIC DNA]</scope>
    <source>
        <strain evidence="2 3">DAOM196992</strain>
    </source>
</reference>
<evidence type="ECO:0000256" key="1">
    <source>
        <dbReference type="SAM" id="MobiDB-lite"/>
    </source>
</evidence>
<dbReference type="PANTHER" id="PTHR35711:SF1">
    <property type="entry name" value="ECTODERMAL, ISOFORM F"/>
    <property type="match status" value="1"/>
</dbReference>
<feature type="compositionally biased region" description="Acidic residues" evidence="1">
    <location>
        <begin position="284"/>
        <end position="295"/>
    </location>
</feature>
<evidence type="ECO:0008006" key="4">
    <source>
        <dbReference type="Google" id="ProtNLM"/>
    </source>
</evidence>
<dbReference type="OrthoDB" id="5598844at2759"/>
<organism evidence="2 3">
    <name type="scientific">Pseudozyma flocculosa</name>
    <dbReference type="NCBI Taxonomy" id="84751"/>
    <lineage>
        <taxon>Eukaryota</taxon>
        <taxon>Fungi</taxon>
        <taxon>Dikarya</taxon>
        <taxon>Basidiomycota</taxon>
        <taxon>Ustilaginomycotina</taxon>
        <taxon>Ustilaginomycetes</taxon>
        <taxon>Ustilaginales</taxon>
        <taxon>Ustilaginaceae</taxon>
        <taxon>Pseudozyma</taxon>
    </lineage>
</organism>
<dbReference type="AlphaFoldDB" id="A0A5C3F678"/>
<dbReference type="EMBL" id="OOIP01000011">
    <property type="protein sequence ID" value="SPO38731.1"/>
    <property type="molecule type" value="Genomic_DNA"/>
</dbReference>
<dbReference type="Proteomes" id="UP000323386">
    <property type="component" value="Unassembled WGS sequence"/>
</dbReference>
<name>A0A5C3F678_9BASI</name>
<protein>
    <recommendedName>
        <fullName evidence="4">Nuclear localization protein</fullName>
    </recommendedName>
</protein>
<feature type="compositionally biased region" description="Basic and acidic residues" evidence="1">
    <location>
        <begin position="713"/>
        <end position="731"/>
    </location>
</feature>